<dbReference type="RefSeq" id="WP_353717284.1">
    <property type="nucleotide sequence ID" value="NZ_CP159289.1"/>
</dbReference>
<sequence>MDQQNVIKANVTNTNWNPNPNIGYGYGMGFSQFDFSLNPGSTVVFNPVSSTNVCGTANRSLSFTANSSFTLAPNPATTELKIIFDNVDKNENIPSQMTLVSETTLKTVKSLTRDDVMKHENIKSTRTYIINVADLPRGTYYFHAKQDANSNNETKSVRILLK</sequence>
<dbReference type="EMBL" id="CP159289">
    <property type="protein sequence ID" value="XCH21950.1"/>
    <property type="molecule type" value="Genomic_DNA"/>
</dbReference>
<dbReference type="AlphaFoldDB" id="A0AAU8FBT1"/>
<accession>A0AAU8FBT1</accession>
<reference evidence="1" key="1">
    <citation type="submission" date="2024-06" db="EMBL/GenBank/DDBJ databases">
        <title>Sequencing and assembly of the genome of Dyadobacter sp. strain 676, a symbiont of Cyamopsis tetragonoloba.</title>
        <authorList>
            <person name="Guro P."/>
            <person name="Sazanova A."/>
            <person name="Kuznetsova I."/>
            <person name="Belimov A."/>
            <person name="Safronova V."/>
        </authorList>
    </citation>
    <scope>NUCLEOTIDE SEQUENCE</scope>
    <source>
        <strain evidence="1">676</strain>
    </source>
</reference>
<evidence type="ECO:0008006" key="2">
    <source>
        <dbReference type="Google" id="ProtNLM"/>
    </source>
</evidence>
<name>A0AAU8FBT1_9BACT</name>
<proteinExistence type="predicted"/>
<evidence type="ECO:0000313" key="1">
    <source>
        <dbReference type="EMBL" id="XCH21950.1"/>
    </source>
</evidence>
<gene>
    <name evidence="1" type="ORF">ABV298_16425</name>
</gene>
<organism evidence="1">
    <name type="scientific">Dyadobacter sp. 676</name>
    <dbReference type="NCBI Taxonomy" id="3088362"/>
    <lineage>
        <taxon>Bacteria</taxon>
        <taxon>Pseudomonadati</taxon>
        <taxon>Bacteroidota</taxon>
        <taxon>Cytophagia</taxon>
        <taxon>Cytophagales</taxon>
        <taxon>Spirosomataceae</taxon>
        <taxon>Dyadobacter</taxon>
    </lineage>
</organism>
<protein>
    <recommendedName>
        <fullName evidence="2">T9SS type A sorting domain-containing protein</fullName>
    </recommendedName>
</protein>